<accession>A0ABV3MFZ2</accession>
<dbReference type="RefSeq" id="WP_016620666.1">
    <property type="nucleotide sequence ID" value="NZ_JBDKBP010000026.1"/>
</dbReference>
<gene>
    <name evidence="1" type="ORF">AB1I55_14795</name>
</gene>
<dbReference type="Proteomes" id="UP001554047">
    <property type="component" value="Unassembled WGS sequence"/>
</dbReference>
<protein>
    <recommendedName>
        <fullName evidence="3">Peptidylprolyl isomerase</fullName>
    </recommendedName>
</protein>
<keyword evidence="2" id="KW-1185">Reference proteome</keyword>
<evidence type="ECO:0000313" key="1">
    <source>
        <dbReference type="EMBL" id="MEW3467363.1"/>
    </source>
</evidence>
<evidence type="ECO:0008006" key="3">
    <source>
        <dbReference type="Google" id="ProtNLM"/>
    </source>
</evidence>
<proteinExistence type="predicted"/>
<reference evidence="1 2" key="1">
    <citation type="submission" date="2024-05" db="EMBL/GenBank/DDBJ databases">
        <title>Human gut microbiome strain richness.</title>
        <authorList>
            <person name="Chen-Liaw A."/>
        </authorList>
    </citation>
    <scope>NUCLEOTIDE SEQUENCE [LARGE SCALE GENOMIC DNA]</scope>
    <source>
        <strain evidence="1 2">J1100102st1_G3_J1100102_180507</strain>
    </source>
</reference>
<sequence>MKKPLLTMVAVMNIVLLTGCGNPNSEIATMRGGKIRADDLYQKAFRDPSLGRSPSSRKQANEKALREIITSKVFLEAYGEKVTKEMIEEA</sequence>
<dbReference type="PROSITE" id="PS51257">
    <property type="entry name" value="PROKAR_LIPOPROTEIN"/>
    <property type="match status" value="1"/>
</dbReference>
<dbReference type="EMBL" id="JBFDTB010000030">
    <property type="protein sequence ID" value="MEW3467363.1"/>
    <property type="molecule type" value="Genomic_DNA"/>
</dbReference>
<evidence type="ECO:0000313" key="2">
    <source>
        <dbReference type="Proteomes" id="UP001554047"/>
    </source>
</evidence>
<organism evidence="1 2">
    <name type="scientific">Enterococcus entomosocium</name>
    <dbReference type="NCBI Taxonomy" id="3034352"/>
    <lineage>
        <taxon>Bacteria</taxon>
        <taxon>Bacillati</taxon>
        <taxon>Bacillota</taxon>
        <taxon>Bacilli</taxon>
        <taxon>Lactobacillales</taxon>
        <taxon>Enterococcaceae</taxon>
        <taxon>Enterococcus</taxon>
    </lineage>
</organism>
<comment type="caution">
    <text evidence="1">The sequence shown here is derived from an EMBL/GenBank/DDBJ whole genome shotgun (WGS) entry which is preliminary data.</text>
</comment>
<name>A0ABV3MFZ2_9ENTE</name>